<dbReference type="AlphaFoldDB" id="A0A844ZXT4"/>
<dbReference type="OrthoDB" id="7306064at2"/>
<keyword evidence="1" id="KW-1133">Transmembrane helix</keyword>
<evidence type="ECO:0000313" key="3">
    <source>
        <dbReference type="EMBL" id="MXO90299.1"/>
    </source>
</evidence>
<dbReference type="Proteomes" id="UP000442714">
    <property type="component" value="Unassembled WGS sequence"/>
</dbReference>
<keyword evidence="1" id="KW-0472">Membrane</keyword>
<dbReference type="InterPro" id="IPR012495">
    <property type="entry name" value="TadE-like_dom"/>
</dbReference>
<sequence length="195" mass="21096">MIARAFQTLRRDEQGVSILEFALIAPVLLTMILGLFDLSYNMYANSMLHGAVQQAARESTLEGASEQGVDSAVTDAVHDVVPHATLTFDRKAYASFTAVAQEEAFTDVNEDGTCNEGEPFEDANGNGIWDRDQGEAGMGGARDAVLYNVTISYPRAFPIAPFIGISPFQQTTATTVLRNQPFDDPKDRSAIGNCP</sequence>
<feature type="transmembrane region" description="Helical" evidence="1">
    <location>
        <begin position="21"/>
        <end position="43"/>
    </location>
</feature>
<proteinExistence type="predicted"/>
<evidence type="ECO:0000256" key="1">
    <source>
        <dbReference type="SAM" id="Phobius"/>
    </source>
</evidence>
<evidence type="ECO:0000259" key="2">
    <source>
        <dbReference type="Pfam" id="PF07811"/>
    </source>
</evidence>
<protein>
    <submittedName>
        <fullName evidence="3">Pilus assembly protein</fullName>
    </submittedName>
</protein>
<dbReference type="EMBL" id="WTYX01000001">
    <property type="protein sequence ID" value="MXO90299.1"/>
    <property type="molecule type" value="Genomic_DNA"/>
</dbReference>
<comment type="caution">
    <text evidence="3">The sequence shown here is derived from an EMBL/GenBank/DDBJ whole genome shotgun (WGS) entry which is preliminary data.</text>
</comment>
<keyword evidence="1" id="KW-0812">Transmembrane</keyword>
<organism evidence="3 4">
    <name type="scientific">Pontixanthobacter aquaemixtae</name>
    <dbReference type="NCBI Taxonomy" id="1958940"/>
    <lineage>
        <taxon>Bacteria</taxon>
        <taxon>Pseudomonadati</taxon>
        <taxon>Pseudomonadota</taxon>
        <taxon>Alphaproteobacteria</taxon>
        <taxon>Sphingomonadales</taxon>
        <taxon>Erythrobacteraceae</taxon>
        <taxon>Pontixanthobacter</taxon>
    </lineage>
</organism>
<evidence type="ECO:0000313" key="4">
    <source>
        <dbReference type="Proteomes" id="UP000442714"/>
    </source>
</evidence>
<accession>A0A844ZXT4</accession>
<gene>
    <name evidence="3" type="ORF">GRI41_05665</name>
</gene>
<dbReference type="Pfam" id="PF07811">
    <property type="entry name" value="TadE"/>
    <property type="match status" value="1"/>
</dbReference>
<feature type="domain" description="TadE-like" evidence="2">
    <location>
        <begin position="15"/>
        <end position="57"/>
    </location>
</feature>
<keyword evidence="4" id="KW-1185">Reference proteome</keyword>
<reference evidence="3 4" key="1">
    <citation type="submission" date="2019-12" db="EMBL/GenBank/DDBJ databases">
        <title>Genomic-based taxomic classification of the family Erythrobacteraceae.</title>
        <authorList>
            <person name="Xu L."/>
        </authorList>
    </citation>
    <scope>NUCLEOTIDE SEQUENCE [LARGE SCALE GENOMIC DNA]</scope>
    <source>
        <strain evidence="3 4">KCTC 52763</strain>
    </source>
</reference>
<dbReference type="RefSeq" id="WP_160603773.1">
    <property type="nucleotide sequence ID" value="NZ_WTYX01000001.1"/>
</dbReference>
<name>A0A844ZXT4_9SPHN</name>